<proteinExistence type="predicted"/>
<dbReference type="SUPFAM" id="SSF47413">
    <property type="entry name" value="lambda repressor-like DNA-binding domains"/>
    <property type="match status" value="2"/>
</dbReference>
<keyword evidence="4" id="KW-1185">Reference proteome</keyword>
<keyword evidence="1" id="KW-0238">DNA-binding</keyword>
<dbReference type="InterPro" id="IPR010982">
    <property type="entry name" value="Lambda_DNA-bd_dom_sf"/>
</dbReference>
<dbReference type="PANTHER" id="PTHR46797:SF1">
    <property type="entry name" value="METHYLPHOSPHONATE SYNTHASE"/>
    <property type="match status" value="1"/>
</dbReference>
<sequence length="331" mass="37705">MFVSIRKPAIKGYYNPEYIDSIDYKVGQEVEICRLIQRYTQIDLADEIGVTYQEIHKYEQGYNPISIETLYKIAKALSVNTADLLPEPKVLNEDCYFEGEAEKILSLVRMYEKIENQELRKAIYSLVEFAKGYKESSRKEAREEVSNNLVKENISVSIILQATGLSTCKYTEKKVRTDSIDYKIGQRIEIIQLIRGYTQEDLANKIGVTPKEINDYEQGYIAIPLDTLYEIAKALSVKVRVLLPETIKKDESNEVEGELSSLISEHNKTEDQELWSRLSALVETLSKSMKVVKEKVKKAEKIKIAKDLVKAGVAIDITLRASGLTVDELSE</sequence>
<dbReference type="EMBL" id="BMAO01037391">
    <property type="protein sequence ID" value="GFR17409.1"/>
    <property type="molecule type" value="Genomic_DNA"/>
</dbReference>
<dbReference type="GO" id="GO:0003700">
    <property type="term" value="F:DNA-binding transcription factor activity"/>
    <property type="evidence" value="ECO:0007669"/>
    <property type="project" value="TreeGrafter"/>
</dbReference>
<dbReference type="InterPro" id="IPR001387">
    <property type="entry name" value="Cro/C1-type_HTH"/>
</dbReference>
<accession>A0A8X6LRN5</accession>
<dbReference type="GO" id="GO:0005829">
    <property type="term" value="C:cytosol"/>
    <property type="evidence" value="ECO:0007669"/>
    <property type="project" value="TreeGrafter"/>
</dbReference>
<name>A0A8X6LRN5_TRICU</name>
<evidence type="ECO:0000313" key="3">
    <source>
        <dbReference type="EMBL" id="GFR17409.1"/>
    </source>
</evidence>
<evidence type="ECO:0000313" key="4">
    <source>
        <dbReference type="Proteomes" id="UP000887116"/>
    </source>
</evidence>
<comment type="caution">
    <text evidence="3">The sequence shown here is derived from an EMBL/GenBank/DDBJ whole genome shotgun (WGS) entry which is preliminary data.</text>
</comment>
<dbReference type="AlphaFoldDB" id="A0A8X6LRN5"/>
<feature type="domain" description="HTH cro/C1-type" evidence="2">
    <location>
        <begin position="188"/>
        <end position="242"/>
    </location>
</feature>
<dbReference type="PANTHER" id="PTHR46797">
    <property type="entry name" value="HTH-TYPE TRANSCRIPTIONAL REGULATOR"/>
    <property type="match status" value="1"/>
</dbReference>
<dbReference type="InterPro" id="IPR050807">
    <property type="entry name" value="TransReg_Diox_bact_type"/>
</dbReference>
<dbReference type="CDD" id="cd00093">
    <property type="entry name" value="HTH_XRE"/>
    <property type="match status" value="2"/>
</dbReference>
<dbReference type="Pfam" id="PF01381">
    <property type="entry name" value="HTH_3"/>
    <property type="match status" value="2"/>
</dbReference>
<dbReference type="PROSITE" id="PS50943">
    <property type="entry name" value="HTH_CROC1"/>
    <property type="match status" value="2"/>
</dbReference>
<dbReference type="Proteomes" id="UP000887116">
    <property type="component" value="Unassembled WGS sequence"/>
</dbReference>
<dbReference type="Gene3D" id="1.10.260.40">
    <property type="entry name" value="lambda repressor-like DNA-binding domains"/>
    <property type="match status" value="2"/>
</dbReference>
<evidence type="ECO:0000256" key="1">
    <source>
        <dbReference type="ARBA" id="ARBA00023125"/>
    </source>
</evidence>
<organism evidence="3 4">
    <name type="scientific">Trichonephila clavata</name>
    <name type="common">Joro spider</name>
    <name type="synonym">Nephila clavata</name>
    <dbReference type="NCBI Taxonomy" id="2740835"/>
    <lineage>
        <taxon>Eukaryota</taxon>
        <taxon>Metazoa</taxon>
        <taxon>Ecdysozoa</taxon>
        <taxon>Arthropoda</taxon>
        <taxon>Chelicerata</taxon>
        <taxon>Arachnida</taxon>
        <taxon>Araneae</taxon>
        <taxon>Araneomorphae</taxon>
        <taxon>Entelegynae</taxon>
        <taxon>Araneoidea</taxon>
        <taxon>Nephilidae</taxon>
        <taxon>Trichonephila</taxon>
    </lineage>
</organism>
<gene>
    <name evidence="3" type="primary">wCauA_01505</name>
    <name evidence="3" type="ORF">TNCT_109801</name>
</gene>
<evidence type="ECO:0000259" key="2">
    <source>
        <dbReference type="PROSITE" id="PS50943"/>
    </source>
</evidence>
<reference evidence="3" key="1">
    <citation type="submission" date="2020-07" db="EMBL/GenBank/DDBJ databases">
        <title>Multicomponent nature underlies the extraordinary mechanical properties of spider dragline silk.</title>
        <authorList>
            <person name="Kono N."/>
            <person name="Nakamura H."/>
            <person name="Mori M."/>
            <person name="Yoshida Y."/>
            <person name="Ohtoshi R."/>
            <person name="Malay A.D."/>
            <person name="Moran D.A.P."/>
            <person name="Tomita M."/>
            <person name="Numata K."/>
            <person name="Arakawa K."/>
        </authorList>
    </citation>
    <scope>NUCLEOTIDE SEQUENCE</scope>
</reference>
<dbReference type="OrthoDB" id="8299682at2759"/>
<dbReference type="GO" id="GO:0003677">
    <property type="term" value="F:DNA binding"/>
    <property type="evidence" value="ECO:0007669"/>
    <property type="project" value="UniProtKB-KW"/>
</dbReference>
<protein>
    <submittedName>
        <fullName evidence="3">Helix-turn-helix transcriptional regulator</fullName>
    </submittedName>
</protein>
<feature type="domain" description="HTH cro/C1-type" evidence="2">
    <location>
        <begin position="30"/>
        <end position="84"/>
    </location>
</feature>
<dbReference type="SMART" id="SM00530">
    <property type="entry name" value="HTH_XRE"/>
    <property type="match status" value="2"/>
</dbReference>